<evidence type="ECO:0000256" key="3">
    <source>
        <dbReference type="ARBA" id="ARBA00023274"/>
    </source>
</evidence>
<dbReference type="InterPro" id="IPR035566">
    <property type="entry name" value="Ribosomal_protein_bL20_C"/>
</dbReference>
<evidence type="ECO:0000313" key="4">
    <source>
        <dbReference type="EMBL" id="BBK20793.1"/>
    </source>
</evidence>
<dbReference type="GO" id="GO:1990904">
    <property type="term" value="C:ribonucleoprotein complex"/>
    <property type="evidence" value="ECO:0007669"/>
    <property type="project" value="UniProtKB-KW"/>
</dbReference>
<geneLocation type="mitochondrion" evidence="4"/>
<keyword evidence="2 4" id="KW-0689">Ribosomal protein</keyword>
<sequence length="82" mass="9871">MKNKKTKLVQTYGRKTKKRDFSKRFVTRINSYSHTSYGFYARFTQYQKLQVNRKVLASLLITEKGTSFGLWTWLAFFRQKFA</sequence>
<dbReference type="GeneID" id="41658073"/>
<keyword evidence="4" id="KW-0496">Mitochondrion</keyword>
<dbReference type="EMBL" id="LC484362">
    <property type="protein sequence ID" value="BBK20793.1"/>
    <property type="molecule type" value="Genomic_DNA"/>
</dbReference>
<gene>
    <name evidence="4" type="primary">rpl20</name>
</gene>
<protein>
    <submittedName>
        <fullName evidence="4">Ribosomal protein L20</fullName>
    </submittedName>
</protein>
<proteinExistence type="inferred from homology"/>
<dbReference type="SUPFAM" id="SSF74731">
    <property type="entry name" value="Ribosomal protein L20"/>
    <property type="match status" value="1"/>
</dbReference>
<dbReference type="GO" id="GO:0019843">
    <property type="term" value="F:rRNA binding"/>
    <property type="evidence" value="ECO:0007669"/>
    <property type="project" value="InterPro"/>
</dbReference>
<dbReference type="AlphaFoldDB" id="A0A5A4SGA7"/>
<dbReference type="RefSeq" id="YP_009684880.1">
    <property type="nucleotide sequence ID" value="NC_044414.1"/>
</dbReference>
<organism evidence="4">
    <name type="scientific">Gloiopeltis furcata</name>
    <dbReference type="NCBI Taxonomy" id="42017"/>
    <lineage>
        <taxon>Eukaryota</taxon>
        <taxon>Rhodophyta</taxon>
        <taxon>Florideophyceae</taxon>
        <taxon>Rhodymeniophycidae</taxon>
        <taxon>Gigartinales</taxon>
        <taxon>Endocladiaceae</taxon>
        <taxon>Gloiopeltis</taxon>
    </lineage>
</organism>
<dbReference type="Pfam" id="PF00453">
    <property type="entry name" value="Ribosomal_L20"/>
    <property type="match status" value="1"/>
</dbReference>
<evidence type="ECO:0000256" key="2">
    <source>
        <dbReference type="ARBA" id="ARBA00022980"/>
    </source>
</evidence>
<dbReference type="InterPro" id="IPR005813">
    <property type="entry name" value="Ribosomal_bL20"/>
</dbReference>
<evidence type="ECO:0000256" key="1">
    <source>
        <dbReference type="ARBA" id="ARBA00007698"/>
    </source>
</evidence>
<dbReference type="GO" id="GO:0003735">
    <property type="term" value="F:structural constituent of ribosome"/>
    <property type="evidence" value="ECO:0007669"/>
    <property type="project" value="InterPro"/>
</dbReference>
<name>A0A5A4SGA7_9FLOR</name>
<keyword evidence="3" id="KW-0687">Ribonucleoprotein</keyword>
<accession>A0A5A4SGA7</accession>
<comment type="similarity">
    <text evidence="1">Belongs to the bacterial ribosomal protein bL20 family.</text>
</comment>
<reference evidence="4" key="1">
    <citation type="journal article" date="2019" name="Mitochondrial DNA Part B Resour">
        <title>Complete sequence of mitochondrial DNA of Gloiopeltis furcata (Postels and Ruprecht) J. Agardh.</title>
        <authorList>
            <person name="Watanabe K."/>
            <person name="Kishimoto T."/>
            <person name="Kumagai Y."/>
            <person name="Shimizu T."/>
            <person name="Uji T."/>
            <person name="Yasui H."/>
            <person name="Kishimura H."/>
        </authorList>
    </citation>
    <scope>NUCLEOTIDE SEQUENCE</scope>
</reference>
<dbReference type="GO" id="GO:0006412">
    <property type="term" value="P:translation"/>
    <property type="evidence" value="ECO:0007669"/>
    <property type="project" value="InterPro"/>
</dbReference>
<dbReference type="GO" id="GO:0005840">
    <property type="term" value="C:ribosome"/>
    <property type="evidence" value="ECO:0007669"/>
    <property type="project" value="UniProtKB-KW"/>
</dbReference>